<organism evidence="1 2">
    <name type="scientific">Candolleomyces aberdarensis</name>
    <dbReference type="NCBI Taxonomy" id="2316362"/>
    <lineage>
        <taxon>Eukaryota</taxon>
        <taxon>Fungi</taxon>
        <taxon>Dikarya</taxon>
        <taxon>Basidiomycota</taxon>
        <taxon>Agaricomycotina</taxon>
        <taxon>Agaricomycetes</taxon>
        <taxon>Agaricomycetidae</taxon>
        <taxon>Agaricales</taxon>
        <taxon>Agaricineae</taxon>
        <taxon>Psathyrellaceae</taxon>
        <taxon>Candolleomyces</taxon>
    </lineage>
</organism>
<dbReference type="OrthoDB" id="10280206at2759"/>
<evidence type="ECO:0000313" key="1">
    <source>
        <dbReference type="EMBL" id="RXW13893.1"/>
    </source>
</evidence>
<dbReference type="EMBL" id="SDEE01000806">
    <property type="protein sequence ID" value="RXW13893.1"/>
    <property type="molecule type" value="Genomic_DNA"/>
</dbReference>
<proteinExistence type="predicted"/>
<comment type="caution">
    <text evidence="1">The sequence shown here is derived from an EMBL/GenBank/DDBJ whole genome shotgun (WGS) entry which is preliminary data.</text>
</comment>
<sequence>MDSFTSITALLSNTAADNVVAVSIPADEENKKQFSGGYCTIA</sequence>
<evidence type="ECO:0000313" key="2">
    <source>
        <dbReference type="Proteomes" id="UP000290288"/>
    </source>
</evidence>
<gene>
    <name evidence="1" type="ORF">EST38_g11959</name>
</gene>
<dbReference type="AlphaFoldDB" id="A0A4Q2D3N1"/>
<keyword evidence="2" id="KW-1185">Reference proteome</keyword>
<name>A0A4Q2D3N1_9AGAR</name>
<dbReference type="Proteomes" id="UP000290288">
    <property type="component" value="Unassembled WGS sequence"/>
</dbReference>
<accession>A0A4Q2D3N1</accession>
<protein>
    <recommendedName>
        <fullName evidence="3">Pheromone</fullName>
    </recommendedName>
</protein>
<reference evidence="1 2" key="1">
    <citation type="submission" date="2019-01" db="EMBL/GenBank/DDBJ databases">
        <title>Draft genome sequence of Psathyrella aberdarensis IHI B618.</title>
        <authorList>
            <person name="Buettner E."/>
            <person name="Kellner H."/>
        </authorList>
    </citation>
    <scope>NUCLEOTIDE SEQUENCE [LARGE SCALE GENOMIC DNA]</scope>
    <source>
        <strain evidence="1 2">IHI B618</strain>
    </source>
</reference>
<evidence type="ECO:0008006" key="3">
    <source>
        <dbReference type="Google" id="ProtNLM"/>
    </source>
</evidence>